<proteinExistence type="inferred from homology"/>
<sequence>MNTVNQKLMLLTIAISLSYCTASQPPASGPSVFSNPSSANAAEERARSVAFDNEANEAALQQAAEERQRLVDEINRDGRTISLGNYTEQAPEPTDVPNPDVVSLNYEQADLRSVLAELADALDISMVIDPTIADQVSLRTAANRPLQYDDIWPLVRTLSRAHGVTIEQAGDIWYARKSESNLPVEIASPDTLDETLSSEVMLLAPLTYVSVTAAIEMLTPVLEPDGQLMRMGNSNAVAILANTDKLERVSAILEVLDDDPFSNQGIQLYPLMNASAAEVAQELTDILGVIEGASPSYQIQGLERINAILVTAPAARGFDEISRWVAILDADRQEQNEQLFRYRVKNLNAVELATTLTDVFRIDENNNDDDEVQPARNITPREIFRDRFGDDAAGEAAETVIGIEPQNNGVETSVSANLRVSIVADEPTNSLLIRANPRDYRQLLTTINQLDTAPLQVMINAVIAQVILTDDKSFGVDWSRVLEDADGSVTRLGTSFLPTAGEDGSSLGGLLFNRAFLDGAARVEATLEAIAINNDVRLLARPSLSVINNQEGLIRIGAEVPVQLGETVGVGGTATTNIQYRPTGIELQITPRINDDGVVNLTIRQELSSVSGTAGVNQNPIFQNQEIETTVIVRDGENVVLGGLIQESNDRLNSGVPFLNQVPVLGKLFSYQQDNNERTELFIVLRPEIINVNQQATGSYQNMINQFELVAELLNEL</sequence>
<dbReference type="GO" id="GO:0015628">
    <property type="term" value="P:protein secretion by the type II secretion system"/>
    <property type="evidence" value="ECO:0007669"/>
    <property type="project" value="InterPro"/>
</dbReference>
<feature type="signal peptide" evidence="10">
    <location>
        <begin position="1"/>
        <end position="22"/>
    </location>
</feature>
<dbReference type="InterPro" id="IPR001775">
    <property type="entry name" value="GspD/PilQ"/>
</dbReference>
<evidence type="ECO:0000256" key="9">
    <source>
        <dbReference type="RuleBase" id="RU004004"/>
    </source>
</evidence>
<keyword evidence="8" id="KW-0998">Cell outer membrane</keyword>
<evidence type="ECO:0000256" key="2">
    <source>
        <dbReference type="ARBA" id="ARBA00006980"/>
    </source>
</evidence>
<dbReference type="OrthoDB" id="9775455at2"/>
<dbReference type="Pfam" id="PF03958">
    <property type="entry name" value="Secretin_N"/>
    <property type="match status" value="2"/>
</dbReference>
<feature type="domain" description="NolW-like" evidence="12">
    <location>
        <begin position="341"/>
        <end position="456"/>
    </location>
</feature>
<dbReference type="AlphaFoldDB" id="A0A917LVE0"/>
<evidence type="ECO:0000313" key="13">
    <source>
        <dbReference type="EMBL" id="GGG59393.1"/>
    </source>
</evidence>
<dbReference type="InterPro" id="IPR050810">
    <property type="entry name" value="Bact_Secretion_Sys_Channel"/>
</dbReference>
<keyword evidence="14" id="KW-1185">Reference proteome</keyword>
<comment type="subcellular location">
    <subcellularLocation>
        <location evidence="1 9">Cell outer membrane</location>
    </subcellularLocation>
</comment>
<protein>
    <submittedName>
        <fullName evidence="13">Type II secretion system protein GspD</fullName>
    </submittedName>
</protein>
<evidence type="ECO:0000256" key="8">
    <source>
        <dbReference type="ARBA" id="ARBA00023237"/>
    </source>
</evidence>
<keyword evidence="4" id="KW-1134">Transmembrane beta strand</keyword>
<dbReference type="GO" id="GO:0009279">
    <property type="term" value="C:cell outer membrane"/>
    <property type="evidence" value="ECO:0007669"/>
    <property type="project" value="UniProtKB-SubCell"/>
</dbReference>
<dbReference type="Gene3D" id="3.30.1370.120">
    <property type="match status" value="3"/>
</dbReference>
<dbReference type="PRINTS" id="PR01032">
    <property type="entry name" value="PHAGEIV"/>
</dbReference>
<evidence type="ECO:0000259" key="12">
    <source>
        <dbReference type="Pfam" id="PF03958"/>
    </source>
</evidence>
<keyword evidence="5 10" id="KW-0732">Signal</keyword>
<evidence type="ECO:0000256" key="7">
    <source>
        <dbReference type="ARBA" id="ARBA00023136"/>
    </source>
</evidence>
<reference evidence="13" key="2">
    <citation type="submission" date="2020-09" db="EMBL/GenBank/DDBJ databases">
        <authorList>
            <person name="Sun Q."/>
            <person name="Zhou Y."/>
        </authorList>
    </citation>
    <scope>NUCLEOTIDE SEQUENCE</scope>
    <source>
        <strain evidence="13">CGMCC 1.15425</strain>
    </source>
</reference>
<gene>
    <name evidence="13" type="primary">gspD</name>
    <name evidence="13" type="ORF">GCM10011403_15960</name>
</gene>
<keyword evidence="4" id="KW-0812">Transmembrane</keyword>
<dbReference type="EMBL" id="BMIY01000006">
    <property type="protein sequence ID" value="GGG59393.1"/>
    <property type="molecule type" value="Genomic_DNA"/>
</dbReference>
<feature type="domain" description="Type II/III secretion system secretin-like" evidence="11">
    <location>
        <begin position="532"/>
        <end position="690"/>
    </location>
</feature>
<dbReference type="InterPro" id="IPR005644">
    <property type="entry name" value="NolW-like"/>
</dbReference>
<evidence type="ECO:0000256" key="10">
    <source>
        <dbReference type="SAM" id="SignalP"/>
    </source>
</evidence>
<dbReference type="PANTHER" id="PTHR30332">
    <property type="entry name" value="PROBABLE GENERAL SECRETION PATHWAY PROTEIN D"/>
    <property type="match status" value="1"/>
</dbReference>
<dbReference type="InterPro" id="IPR004846">
    <property type="entry name" value="T2SS/T3SS_dom"/>
</dbReference>
<evidence type="ECO:0000256" key="4">
    <source>
        <dbReference type="ARBA" id="ARBA00022452"/>
    </source>
</evidence>
<dbReference type="RefSeq" id="WP_068812348.1">
    <property type="nucleotide sequence ID" value="NZ_BMIY01000006.1"/>
</dbReference>
<dbReference type="InterPro" id="IPR038591">
    <property type="entry name" value="NolW-like_sf"/>
</dbReference>
<evidence type="ECO:0000259" key="11">
    <source>
        <dbReference type="Pfam" id="PF00263"/>
    </source>
</evidence>
<dbReference type="Pfam" id="PF00263">
    <property type="entry name" value="Secretin"/>
    <property type="match status" value="1"/>
</dbReference>
<feature type="domain" description="NolW-like" evidence="12">
    <location>
        <begin position="267"/>
        <end position="332"/>
    </location>
</feature>
<dbReference type="GO" id="GO:0015627">
    <property type="term" value="C:type II protein secretion system complex"/>
    <property type="evidence" value="ECO:0007669"/>
    <property type="project" value="InterPro"/>
</dbReference>
<dbReference type="PANTHER" id="PTHR30332:SF24">
    <property type="entry name" value="SECRETIN GSPD-RELATED"/>
    <property type="match status" value="1"/>
</dbReference>
<keyword evidence="3 9" id="KW-0813">Transport</keyword>
<comment type="caution">
    <text evidence="13">The sequence shown here is derived from an EMBL/GenBank/DDBJ whole genome shotgun (WGS) entry which is preliminary data.</text>
</comment>
<name>A0A917LVE0_9GAMM</name>
<evidence type="ECO:0000256" key="5">
    <source>
        <dbReference type="ARBA" id="ARBA00022729"/>
    </source>
</evidence>
<comment type="similarity">
    <text evidence="2">Belongs to the bacterial secretin family. GSP D subfamily.</text>
</comment>
<dbReference type="InterPro" id="IPR013356">
    <property type="entry name" value="T2SS_GspD"/>
</dbReference>
<organism evidence="13 14">
    <name type="scientific">Pseudohongiella nitratireducens</name>
    <dbReference type="NCBI Taxonomy" id="1768907"/>
    <lineage>
        <taxon>Bacteria</taxon>
        <taxon>Pseudomonadati</taxon>
        <taxon>Pseudomonadota</taxon>
        <taxon>Gammaproteobacteria</taxon>
        <taxon>Pseudomonadales</taxon>
        <taxon>Pseudohongiellaceae</taxon>
        <taxon>Pseudohongiella</taxon>
    </lineage>
</organism>
<keyword evidence="7" id="KW-0472">Membrane</keyword>
<reference evidence="13" key="1">
    <citation type="journal article" date="2014" name="Int. J. Syst. Evol. Microbiol.">
        <title>Complete genome sequence of Corynebacterium casei LMG S-19264T (=DSM 44701T), isolated from a smear-ripened cheese.</title>
        <authorList>
            <consortium name="US DOE Joint Genome Institute (JGI-PGF)"/>
            <person name="Walter F."/>
            <person name="Albersmeier A."/>
            <person name="Kalinowski J."/>
            <person name="Ruckert C."/>
        </authorList>
    </citation>
    <scope>NUCLEOTIDE SEQUENCE</scope>
    <source>
        <strain evidence="13">CGMCC 1.15425</strain>
    </source>
</reference>
<evidence type="ECO:0000313" key="14">
    <source>
        <dbReference type="Proteomes" id="UP000627715"/>
    </source>
</evidence>
<evidence type="ECO:0000256" key="3">
    <source>
        <dbReference type="ARBA" id="ARBA00022448"/>
    </source>
</evidence>
<dbReference type="NCBIfam" id="TIGR02517">
    <property type="entry name" value="type_II_gspD"/>
    <property type="match status" value="1"/>
</dbReference>
<keyword evidence="6" id="KW-0653">Protein transport</keyword>
<dbReference type="PRINTS" id="PR00811">
    <property type="entry name" value="BCTERIALGSPD"/>
</dbReference>
<accession>A0A917LVE0</accession>
<evidence type="ECO:0000256" key="1">
    <source>
        <dbReference type="ARBA" id="ARBA00004442"/>
    </source>
</evidence>
<feature type="chain" id="PRO_5037249069" evidence="10">
    <location>
        <begin position="23"/>
        <end position="717"/>
    </location>
</feature>
<evidence type="ECO:0000256" key="6">
    <source>
        <dbReference type="ARBA" id="ARBA00022927"/>
    </source>
</evidence>
<dbReference type="Proteomes" id="UP000627715">
    <property type="component" value="Unassembled WGS sequence"/>
</dbReference>